<keyword evidence="1 3" id="KW-0378">Hydrolase</keyword>
<sequence length="289" mass="31085">MSDRGEHSRTLTFTTSDGSLAYRDEGTGPTVVLLHGGHLDHTMWDEQIRALSPHHRVIAPDARGHGDSSNATRPFRPADDLAALLRHLDAAPAVLVGLSMGGATAVDTALEHPELVRALVVSGAGTSRPVFETSWSRRLLAEQRHAIASGDVEGWLDSFLLFAAGPHRDLGDLDREVVRRLRTTALRTAAKHTGDEPDLLVPVPDPWGRAAEIGVPLLAINGAIDSHDHIAMAERLVRTVPGGRAETIEGAAHYPNMENPAAYNALLSEFLRALPDRGAGRTGPRESLR</sequence>
<proteinExistence type="predicted"/>
<dbReference type="PANTHER" id="PTHR43798">
    <property type="entry name" value="MONOACYLGLYCEROL LIPASE"/>
    <property type="match status" value="1"/>
</dbReference>
<reference evidence="3 4" key="1">
    <citation type="submission" date="2024-10" db="EMBL/GenBank/DDBJ databases">
        <authorList>
            <person name="Cho J.-C."/>
        </authorList>
    </citation>
    <scope>NUCLEOTIDE SEQUENCE [LARGE SCALE GENOMIC DNA]</scope>
    <source>
        <strain evidence="3 4">KCTC29696</strain>
    </source>
</reference>
<dbReference type="InterPro" id="IPR000073">
    <property type="entry name" value="AB_hydrolase_1"/>
</dbReference>
<keyword evidence="4" id="KW-1185">Reference proteome</keyword>
<organism evidence="3 4">
    <name type="scientific">Streptomyces chitinivorans</name>
    <dbReference type="NCBI Taxonomy" id="1257027"/>
    <lineage>
        <taxon>Bacteria</taxon>
        <taxon>Bacillati</taxon>
        <taxon>Actinomycetota</taxon>
        <taxon>Actinomycetes</taxon>
        <taxon>Kitasatosporales</taxon>
        <taxon>Streptomycetaceae</taxon>
        <taxon>Streptomyces</taxon>
    </lineage>
</organism>
<gene>
    <name evidence="3" type="ORF">ACG5V6_01645</name>
</gene>
<name>A0ABW7HM45_9ACTN</name>
<evidence type="ECO:0000313" key="4">
    <source>
        <dbReference type="Proteomes" id="UP001607069"/>
    </source>
</evidence>
<evidence type="ECO:0000256" key="1">
    <source>
        <dbReference type="ARBA" id="ARBA00022801"/>
    </source>
</evidence>
<evidence type="ECO:0000313" key="3">
    <source>
        <dbReference type="EMBL" id="MFH0246928.1"/>
    </source>
</evidence>
<dbReference type="SUPFAM" id="SSF53474">
    <property type="entry name" value="alpha/beta-Hydrolases"/>
    <property type="match status" value="1"/>
</dbReference>
<feature type="domain" description="AB hydrolase-1" evidence="2">
    <location>
        <begin position="29"/>
        <end position="260"/>
    </location>
</feature>
<accession>A0ABW7HM45</accession>
<dbReference type="PANTHER" id="PTHR43798:SF31">
    <property type="entry name" value="AB HYDROLASE SUPERFAMILY PROTEIN YCLE"/>
    <property type="match status" value="1"/>
</dbReference>
<dbReference type="Gene3D" id="3.40.50.1820">
    <property type="entry name" value="alpha/beta hydrolase"/>
    <property type="match status" value="1"/>
</dbReference>
<dbReference type="GO" id="GO:0016787">
    <property type="term" value="F:hydrolase activity"/>
    <property type="evidence" value="ECO:0007669"/>
    <property type="project" value="UniProtKB-KW"/>
</dbReference>
<dbReference type="PRINTS" id="PR00412">
    <property type="entry name" value="EPOXHYDRLASE"/>
</dbReference>
<dbReference type="InterPro" id="IPR050266">
    <property type="entry name" value="AB_hydrolase_sf"/>
</dbReference>
<dbReference type="EMBL" id="JBIHMK010000003">
    <property type="protein sequence ID" value="MFH0246928.1"/>
    <property type="molecule type" value="Genomic_DNA"/>
</dbReference>
<dbReference type="Proteomes" id="UP001607069">
    <property type="component" value="Unassembled WGS sequence"/>
</dbReference>
<dbReference type="InterPro" id="IPR000639">
    <property type="entry name" value="Epox_hydrolase-like"/>
</dbReference>
<dbReference type="Pfam" id="PF00561">
    <property type="entry name" value="Abhydrolase_1"/>
    <property type="match status" value="1"/>
</dbReference>
<evidence type="ECO:0000259" key="2">
    <source>
        <dbReference type="Pfam" id="PF00561"/>
    </source>
</evidence>
<comment type="caution">
    <text evidence="3">The sequence shown here is derived from an EMBL/GenBank/DDBJ whole genome shotgun (WGS) entry which is preliminary data.</text>
</comment>
<dbReference type="PRINTS" id="PR00111">
    <property type="entry name" value="ABHYDROLASE"/>
</dbReference>
<protein>
    <submittedName>
        <fullName evidence="3">Alpha/beta fold hydrolase</fullName>
    </submittedName>
</protein>
<dbReference type="InterPro" id="IPR029058">
    <property type="entry name" value="AB_hydrolase_fold"/>
</dbReference>
<dbReference type="RefSeq" id="WP_279950776.1">
    <property type="nucleotide sequence ID" value="NZ_BAABEN010000005.1"/>
</dbReference>